<dbReference type="SMART" id="SM01179">
    <property type="entry name" value="DUF862"/>
    <property type="match status" value="1"/>
</dbReference>
<proteinExistence type="inferred from homology"/>
<sequence length="248" mass="28038">MESPFSWKGKRDRSRKQSSFLEITKIVTMRLFSGSLSSKMEPRDGVKRRSLLYLNVYDLTPLNGYLYWLGLGIFHSGIQVHGMEYSYGAHEYSSSGIFQVEPRNCPGFIFRRSILLGSTDISLTEFQSFMEQLAAKYNGDTYHLISKNCNHFTDEVCMHLTGKPIPGWVNRLARFGSFLNCLIPAHIQIAAVRRAPDHATFCEDVSDSATTAGSMDSDDDVDDQDHHLLTTPNSEVIFLKEKPARLAK</sequence>
<name>A0AAD3Y407_NEPGR</name>
<dbReference type="GO" id="GO:0006508">
    <property type="term" value="P:proteolysis"/>
    <property type="evidence" value="ECO:0007669"/>
    <property type="project" value="UniProtKB-KW"/>
</dbReference>
<keyword evidence="3" id="KW-0378">Hydrolase</keyword>
<dbReference type="PANTHER" id="PTHR12378:SF10">
    <property type="entry name" value="OS04G0548000 PROTEIN"/>
    <property type="match status" value="1"/>
</dbReference>
<organism evidence="5 6">
    <name type="scientific">Nepenthes gracilis</name>
    <name type="common">Slender pitcher plant</name>
    <dbReference type="NCBI Taxonomy" id="150966"/>
    <lineage>
        <taxon>Eukaryota</taxon>
        <taxon>Viridiplantae</taxon>
        <taxon>Streptophyta</taxon>
        <taxon>Embryophyta</taxon>
        <taxon>Tracheophyta</taxon>
        <taxon>Spermatophyta</taxon>
        <taxon>Magnoliopsida</taxon>
        <taxon>eudicotyledons</taxon>
        <taxon>Gunneridae</taxon>
        <taxon>Pentapetalae</taxon>
        <taxon>Caryophyllales</taxon>
        <taxon>Nepenthaceae</taxon>
        <taxon>Nepenthes</taxon>
    </lineage>
</organism>
<dbReference type="GO" id="GO:0016579">
    <property type="term" value="P:protein deubiquitination"/>
    <property type="evidence" value="ECO:0007669"/>
    <property type="project" value="TreeGrafter"/>
</dbReference>
<accession>A0AAD3Y407</accession>
<evidence type="ECO:0000256" key="2">
    <source>
        <dbReference type="ARBA" id="ARBA00022670"/>
    </source>
</evidence>
<keyword evidence="6" id="KW-1185">Reference proteome</keyword>
<keyword evidence="2" id="KW-0645">Protease</keyword>
<reference evidence="5" key="1">
    <citation type="submission" date="2023-05" db="EMBL/GenBank/DDBJ databases">
        <title>Nepenthes gracilis genome sequencing.</title>
        <authorList>
            <person name="Fukushima K."/>
        </authorList>
    </citation>
    <scope>NUCLEOTIDE SEQUENCE</scope>
    <source>
        <strain evidence="5">SING2019-196</strain>
    </source>
</reference>
<dbReference type="PROSITE" id="PS51858">
    <property type="entry name" value="PPPDE"/>
    <property type="match status" value="1"/>
</dbReference>
<evidence type="ECO:0000313" key="6">
    <source>
        <dbReference type="Proteomes" id="UP001279734"/>
    </source>
</evidence>
<dbReference type="Proteomes" id="UP001279734">
    <property type="component" value="Unassembled WGS sequence"/>
</dbReference>
<evidence type="ECO:0000256" key="1">
    <source>
        <dbReference type="ARBA" id="ARBA00008140"/>
    </source>
</evidence>
<dbReference type="Gene3D" id="3.90.1720.30">
    <property type="entry name" value="PPPDE domains"/>
    <property type="match status" value="1"/>
</dbReference>
<dbReference type="EMBL" id="BSYO01000031">
    <property type="protein sequence ID" value="GMH26655.1"/>
    <property type="molecule type" value="Genomic_DNA"/>
</dbReference>
<comment type="caution">
    <text evidence="5">The sequence shown here is derived from an EMBL/GenBank/DDBJ whole genome shotgun (WGS) entry which is preliminary data.</text>
</comment>
<protein>
    <recommendedName>
        <fullName evidence="4">PPPDE domain-containing protein</fullName>
    </recommendedName>
</protein>
<feature type="domain" description="PPPDE" evidence="4">
    <location>
        <begin position="50"/>
        <end position="187"/>
    </location>
</feature>
<dbReference type="InterPro" id="IPR042266">
    <property type="entry name" value="PPPDE_sf"/>
</dbReference>
<dbReference type="InterPro" id="IPR008580">
    <property type="entry name" value="PPPDE_dom"/>
</dbReference>
<evidence type="ECO:0000313" key="5">
    <source>
        <dbReference type="EMBL" id="GMH26655.1"/>
    </source>
</evidence>
<comment type="similarity">
    <text evidence="1">Belongs to the DeSI family.</text>
</comment>
<dbReference type="PANTHER" id="PTHR12378">
    <property type="entry name" value="DESUMOYLATING ISOPEPTIDASE"/>
    <property type="match status" value="1"/>
</dbReference>
<dbReference type="Pfam" id="PF05903">
    <property type="entry name" value="Peptidase_C97"/>
    <property type="match status" value="1"/>
</dbReference>
<gene>
    <name evidence="5" type="ORF">Nepgr_028498</name>
</gene>
<evidence type="ECO:0000259" key="4">
    <source>
        <dbReference type="PROSITE" id="PS51858"/>
    </source>
</evidence>
<dbReference type="AlphaFoldDB" id="A0AAD3Y407"/>
<evidence type="ECO:0000256" key="3">
    <source>
        <dbReference type="ARBA" id="ARBA00022801"/>
    </source>
</evidence>
<dbReference type="GO" id="GO:0101005">
    <property type="term" value="F:deubiquitinase activity"/>
    <property type="evidence" value="ECO:0007669"/>
    <property type="project" value="TreeGrafter"/>
</dbReference>